<dbReference type="AlphaFoldDB" id="A0A7W9X2T5"/>
<organism evidence="4 5">
    <name type="scientific">Massilia aurea</name>
    <dbReference type="NCBI Taxonomy" id="373040"/>
    <lineage>
        <taxon>Bacteria</taxon>
        <taxon>Pseudomonadati</taxon>
        <taxon>Pseudomonadota</taxon>
        <taxon>Betaproteobacteria</taxon>
        <taxon>Burkholderiales</taxon>
        <taxon>Oxalobacteraceae</taxon>
        <taxon>Telluria group</taxon>
        <taxon>Massilia</taxon>
    </lineage>
</organism>
<dbReference type="InterPro" id="IPR029063">
    <property type="entry name" value="SAM-dependent_MTases_sf"/>
</dbReference>
<dbReference type="GO" id="GO:0032259">
    <property type="term" value="P:methylation"/>
    <property type="evidence" value="ECO:0007669"/>
    <property type="project" value="UniProtKB-KW"/>
</dbReference>
<evidence type="ECO:0000313" key="4">
    <source>
        <dbReference type="EMBL" id="MBB6135395.1"/>
    </source>
</evidence>
<sequence>MNIEQARFNMIEQQIRPWNVLDQDILDLLHVVKREQFVPLAYQNLAFADTEIPLPGGEAMLNPKVEARMAQEAGVKQGDNVLQIGTGSGYLAALLASKARHVTSVEILPETAAQAKQNLDAAGITNVAVEVGNGAQGWATGTDYDVIVVSGALPLLPESLIKQLKIGGRMIAIVGAAPAMTCQLITRTSATAHEAVTVFETVAKPLTGASKPSGFTF</sequence>
<dbReference type="InterPro" id="IPR000682">
    <property type="entry name" value="PCMT"/>
</dbReference>
<dbReference type="SUPFAM" id="SSF53335">
    <property type="entry name" value="S-adenosyl-L-methionine-dependent methyltransferases"/>
    <property type="match status" value="1"/>
</dbReference>
<name>A0A7W9X2T5_9BURK</name>
<comment type="similarity">
    <text evidence="1">Belongs to the methyltransferase superfamily. L-isoaspartyl/D-aspartyl protein methyltransferase family.</text>
</comment>
<protein>
    <recommendedName>
        <fullName evidence="2">Protein-L-isoaspartate O-methyltransferase</fullName>
    </recommendedName>
    <alternativeName>
        <fullName evidence="3">Protein L-isoaspartyl methyltransferase</fullName>
    </alternativeName>
</protein>
<evidence type="ECO:0000256" key="3">
    <source>
        <dbReference type="ARBA" id="ARBA00030757"/>
    </source>
</evidence>
<dbReference type="PANTHER" id="PTHR11579:SF18">
    <property type="entry name" value="PROTEIN-L-ISOASPARTATE O-METHYLTRANSFERASE"/>
    <property type="match status" value="1"/>
</dbReference>
<accession>A0A7W9X2T5</accession>
<evidence type="ECO:0000256" key="2">
    <source>
        <dbReference type="ARBA" id="ARBA00013346"/>
    </source>
</evidence>
<dbReference type="Gene3D" id="3.40.50.150">
    <property type="entry name" value="Vaccinia Virus protein VP39"/>
    <property type="match status" value="1"/>
</dbReference>
<dbReference type="Proteomes" id="UP000540787">
    <property type="component" value="Unassembled WGS sequence"/>
</dbReference>
<dbReference type="EMBL" id="JACHBX010000004">
    <property type="protein sequence ID" value="MBB6135395.1"/>
    <property type="molecule type" value="Genomic_DNA"/>
</dbReference>
<proteinExistence type="inferred from homology"/>
<dbReference type="RefSeq" id="WP_183556072.1">
    <property type="nucleotide sequence ID" value="NZ_JACHBX010000004.1"/>
</dbReference>
<keyword evidence="5" id="KW-1185">Reference proteome</keyword>
<keyword evidence="4" id="KW-0489">Methyltransferase</keyword>
<dbReference type="CDD" id="cd02440">
    <property type="entry name" value="AdoMet_MTases"/>
    <property type="match status" value="1"/>
</dbReference>
<dbReference type="Pfam" id="PF01135">
    <property type="entry name" value="PCMT"/>
    <property type="match status" value="1"/>
</dbReference>
<gene>
    <name evidence="4" type="ORF">HD842_003562</name>
</gene>
<comment type="caution">
    <text evidence="4">The sequence shown here is derived from an EMBL/GenBank/DDBJ whole genome shotgun (WGS) entry which is preliminary data.</text>
</comment>
<evidence type="ECO:0000313" key="5">
    <source>
        <dbReference type="Proteomes" id="UP000540787"/>
    </source>
</evidence>
<dbReference type="GO" id="GO:0004719">
    <property type="term" value="F:protein-L-isoaspartate (D-aspartate) O-methyltransferase activity"/>
    <property type="evidence" value="ECO:0007669"/>
    <property type="project" value="InterPro"/>
</dbReference>
<keyword evidence="4" id="KW-0808">Transferase</keyword>
<dbReference type="GO" id="GO:0005737">
    <property type="term" value="C:cytoplasm"/>
    <property type="evidence" value="ECO:0007669"/>
    <property type="project" value="TreeGrafter"/>
</dbReference>
<dbReference type="PANTHER" id="PTHR11579">
    <property type="entry name" value="PROTEIN-L-ISOASPARTATE O-METHYLTRANSFERASE"/>
    <property type="match status" value="1"/>
</dbReference>
<evidence type="ECO:0000256" key="1">
    <source>
        <dbReference type="ARBA" id="ARBA00005369"/>
    </source>
</evidence>
<reference evidence="4 5" key="1">
    <citation type="submission" date="2020-08" db="EMBL/GenBank/DDBJ databases">
        <title>The Agave Microbiome: Exploring the role of microbial communities in plant adaptations to desert environments.</title>
        <authorList>
            <person name="Partida-Martinez L.P."/>
        </authorList>
    </citation>
    <scope>NUCLEOTIDE SEQUENCE [LARGE SCALE GENOMIC DNA]</scope>
    <source>
        <strain evidence="4 5">AT3.2</strain>
    </source>
</reference>